<dbReference type="EMBL" id="JARYGX010000019">
    <property type="protein sequence ID" value="MDH7453308.1"/>
    <property type="molecule type" value="Genomic_DNA"/>
</dbReference>
<evidence type="ECO:0000256" key="1">
    <source>
        <dbReference type="SAM" id="SignalP"/>
    </source>
</evidence>
<reference evidence="2" key="2">
    <citation type="submission" date="2023-04" db="EMBL/GenBank/DDBJ databases">
        <authorList>
            <person name="Sun J.-Q."/>
        </authorList>
    </citation>
    <scope>NUCLEOTIDE SEQUENCE</scope>
    <source>
        <strain evidence="2">CC-YY355</strain>
    </source>
</reference>
<comment type="caution">
    <text evidence="2">The sequence shown here is derived from an EMBL/GenBank/DDBJ whole genome shotgun (WGS) entry which is preliminary data.</text>
</comment>
<sequence length="74" mass="7531">MRNLKCAALAACLVVGLGAAAAAGAEEEANCCYPGSVIYYDEAGAVVGVRMFGCGDPGWGVVTRRSRTVNGCVM</sequence>
<accession>A0ABT6MRS4</accession>
<feature type="signal peptide" evidence="1">
    <location>
        <begin position="1"/>
        <end position="21"/>
    </location>
</feature>
<dbReference type="Pfam" id="PF19806">
    <property type="entry name" value="DUF6289"/>
    <property type="match status" value="1"/>
</dbReference>
<keyword evidence="3" id="KW-1185">Reference proteome</keyword>
<reference evidence="2" key="1">
    <citation type="journal article" date="2007" name="Int. J. Syst. Evol. Microbiol.">
        <title>Luteimonas composti sp. nov., a moderately thermophilic bacterium isolated from food waste.</title>
        <authorList>
            <person name="Young C.C."/>
            <person name="Kampfer P."/>
            <person name="Chen W.M."/>
            <person name="Yen W.S."/>
            <person name="Arun A.B."/>
            <person name="Lai W.A."/>
            <person name="Shen F.T."/>
            <person name="Rekha P.D."/>
            <person name="Lin K.Y."/>
            <person name="Chou J.H."/>
        </authorList>
    </citation>
    <scope>NUCLEOTIDE SEQUENCE</scope>
    <source>
        <strain evidence="2">CC-YY355</strain>
    </source>
</reference>
<dbReference type="Proteomes" id="UP001160550">
    <property type="component" value="Unassembled WGS sequence"/>
</dbReference>
<proteinExistence type="predicted"/>
<dbReference type="RefSeq" id="WP_280942511.1">
    <property type="nucleotide sequence ID" value="NZ_JARYGX010000019.1"/>
</dbReference>
<gene>
    <name evidence="2" type="ORF">QF205_09545</name>
</gene>
<evidence type="ECO:0000313" key="2">
    <source>
        <dbReference type="EMBL" id="MDH7453308.1"/>
    </source>
</evidence>
<dbReference type="InterPro" id="IPR046256">
    <property type="entry name" value="DUF6289"/>
</dbReference>
<protein>
    <submittedName>
        <fullName evidence="2">DUF6289 family protein</fullName>
    </submittedName>
</protein>
<name>A0ABT6MRS4_9GAMM</name>
<feature type="chain" id="PRO_5045407929" evidence="1">
    <location>
        <begin position="22"/>
        <end position="74"/>
    </location>
</feature>
<evidence type="ECO:0000313" key="3">
    <source>
        <dbReference type="Proteomes" id="UP001160550"/>
    </source>
</evidence>
<keyword evidence="1" id="KW-0732">Signal</keyword>
<organism evidence="2 3">
    <name type="scientific">Luteimonas composti</name>
    <dbReference type="NCBI Taxonomy" id="398257"/>
    <lineage>
        <taxon>Bacteria</taxon>
        <taxon>Pseudomonadati</taxon>
        <taxon>Pseudomonadota</taxon>
        <taxon>Gammaproteobacteria</taxon>
        <taxon>Lysobacterales</taxon>
        <taxon>Lysobacteraceae</taxon>
        <taxon>Luteimonas</taxon>
    </lineage>
</organism>